<dbReference type="PANTHER" id="PTHR33542">
    <property type="entry name" value="SIROHYDROCHLORIN FERROCHELATASE, CHLOROPLASTIC"/>
    <property type="match status" value="1"/>
</dbReference>
<sequence>MNASVRPGVLVISHGSRDLSWVSIVEEAVAGALKGRKLPAAVSFLELVAGRSIQDGVSDLEHRGVTDILVIPLFVSSGSTHVDEIAYALGVKPEPGRETDLERFEVSARIHYGDPVDDDPIIAEMVWDKARDLSEEPERETVLLIGHGSVHDGFRERWQRGMASLADRVRAESGVASADYALLNPNDVRDKVEYWNGQGHRVLVAPIFLSEGYFTKTVIPSRLEGLDYRYSGRTLLPHPRLADWMEGQIGRLLERI</sequence>
<dbReference type="InterPro" id="IPR002762">
    <property type="entry name" value="CbiX-like"/>
</dbReference>
<dbReference type="GO" id="GO:0046872">
    <property type="term" value="F:metal ion binding"/>
    <property type="evidence" value="ECO:0007669"/>
    <property type="project" value="UniProtKB-KW"/>
</dbReference>
<dbReference type="Pfam" id="PF01903">
    <property type="entry name" value="CbiX"/>
    <property type="match status" value="2"/>
</dbReference>
<keyword evidence="2" id="KW-0456">Lyase</keyword>
<accession>A0A5J5FTB0</accession>
<dbReference type="RefSeq" id="WP_150459726.1">
    <property type="nucleotide sequence ID" value="NZ_VYKK01000031.1"/>
</dbReference>
<dbReference type="SUPFAM" id="SSF53800">
    <property type="entry name" value="Chelatase"/>
    <property type="match status" value="1"/>
</dbReference>
<dbReference type="InterPro" id="IPR050963">
    <property type="entry name" value="Sirohydro_Cobaltochel/CbiX"/>
</dbReference>
<dbReference type="PANTHER" id="PTHR33542:SF3">
    <property type="entry name" value="SIROHYDROCHLORIN FERROCHELATASE, CHLOROPLASTIC"/>
    <property type="match status" value="1"/>
</dbReference>
<dbReference type="AlphaFoldDB" id="A0A5J5FTB0"/>
<organism evidence="3 4">
    <name type="scientific">Paenibacillus spiritus</name>
    <dbReference type="NCBI Taxonomy" id="2496557"/>
    <lineage>
        <taxon>Bacteria</taxon>
        <taxon>Bacillati</taxon>
        <taxon>Bacillota</taxon>
        <taxon>Bacilli</taxon>
        <taxon>Bacillales</taxon>
        <taxon>Paenibacillaceae</taxon>
        <taxon>Paenibacillus</taxon>
    </lineage>
</organism>
<dbReference type="OrthoDB" id="1489951at2"/>
<reference evidence="3 4" key="1">
    <citation type="submission" date="2019-09" db="EMBL/GenBank/DDBJ databases">
        <title>Bacillus ochoae sp. nov., Paenibacillus whitsoniae sp. nov., Paenibacillus spiritus sp. nov. Isolated from the Mars Exploration Rover during spacecraft assembly.</title>
        <authorList>
            <person name="Seuylemezian A."/>
            <person name="Vaishampayan P."/>
        </authorList>
    </citation>
    <scope>NUCLEOTIDE SEQUENCE [LARGE SCALE GENOMIC DNA]</scope>
    <source>
        <strain evidence="3 4">MER_111</strain>
    </source>
</reference>
<dbReference type="Proteomes" id="UP000367750">
    <property type="component" value="Unassembled WGS sequence"/>
</dbReference>
<dbReference type="GO" id="GO:0016829">
    <property type="term" value="F:lyase activity"/>
    <property type="evidence" value="ECO:0007669"/>
    <property type="project" value="UniProtKB-KW"/>
</dbReference>
<protein>
    <submittedName>
        <fullName evidence="3">Cobalamin biosynthesis protein CbiX</fullName>
    </submittedName>
</protein>
<evidence type="ECO:0000313" key="4">
    <source>
        <dbReference type="Proteomes" id="UP000367750"/>
    </source>
</evidence>
<evidence type="ECO:0000256" key="2">
    <source>
        <dbReference type="ARBA" id="ARBA00023239"/>
    </source>
</evidence>
<dbReference type="EMBL" id="VYKK01000031">
    <property type="protein sequence ID" value="KAA8996843.1"/>
    <property type="molecule type" value="Genomic_DNA"/>
</dbReference>
<evidence type="ECO:0000313" key="3">
    <source>
        <dbReference type="EMBL" id="KAA8996843.1"/>
    </source>
</evidence>
<proteinExistence type="predicted"/>
<name>A0A5J5FTB0_9BACL</name>
<keyword evidence="4" id="KW-1185">Reference proteome</keyword>
<keyword evidence="1" id="KW-0479">Metal-binding</keyword>
<comment type="caution">
    <text evidence="3">The sequence shown here is derived from an EMBL/GenBank/DDBJ whole genome shotgun (WGS) entry which is preliminary data.</text>
</comment>
<evidence type="ECO:0000256" key="1">
    <source>
        <dbReference type="ARBA" id="ARBA00022723"/>
    </source>
</evidence>
<dbReference type="Gene3D" id="3.40.50.1400">
    <property type="match status" value="2"/>
</dbReference>
<gene>
    <name evidence="3" type="ORF">F4V43_18365</name>
</gene>